<evidence type="ECO:0000256" key="1">
    <source>
        <dbReference type="ARBA" id="ARBA00004167"/>
    </source>
</evidence>
<dbReference type="PANTHER" id="PTHR15549">
    <property type="entry name" value="PAIRED IMMUNOGLOBULIN-LIKE TYPE 2 RECEPTOR"/>
    <property type="match status" value="1"/>
</dbReference>
<dbReference type="InterPro" id="IPR051694">
    <property type="entry name" value="Immunoregulatory_rcpt-like"/>
</dbReference>
<gene>
    <name evidence="7" type="ORF">QQS21_007864</name>
</gene>
<feature type="region of interest" description="Disordered" evidence="5">
    <location>
        <begin position="158"/>
        <end position="198"/>
    </location>
</feature>
<keyword evidence="2 6" id="KW-0812">Transmembrane</keyword>
<comment type="subcellular location">
    <subcellularLocation>
        <location evidence="1">Membrane</location>
        <topology evidence="1">Single-pass membrane protein</topology>
    </subcellularLocation>
</comment>
<accession>A0AAJ0CJW0</accession>
<keyword evidence="4 6" id="KW-0472">Membrane</keyword>
<evidence type="ECO:0000256" key="4">
    <source>
        <dbReference type="ARBA" id="ARBA00023136"/>
    </source>
</evidence>
<dbReference type="GO" id="GO:0071944">
    <property type="term" value="C:cell periphery"/>
    <property type="evidence" value="ECO:0007669"/>
    <property type="project" value="UniProtKB-ARBA"/>
</dbReference>
<keyword evidence="8" id="KW-1185">Reference proteome</keyword>
<evidence type="ECO:0000256" key="3">
    <source>
        <dbReference type="ARBA" id="ARBA00022989"/>
    </source>
</evidence>
<evidence type="ECO:0000256" key="6">
    <source>
        <dbReference type="SAM" id="Phobius"/>
    </source>
</evidence>
<feature type="compositionally biased region" description="Basic and acidic residues" evidence="5">
    <location>
        <begin position="189"/>
        <end position="198"/>
    </location>
</feature>
<name>A0AAJ0CJW0_9HYPO</name>
<sequence>MEITQSCRDPRAVHGLRLLTEMKRTPAGFTDTINSTKWEVNLDRWKSNLQPGTDVVCYLEVFSRTDYWTFNSTYFNVSIPQNTSKAPEPTPSVSSPGAQGTQTNSPDAGTSAQSPQVSERLSTGAVAGIAVGAGIGGLMFLSGLAFFVWKYCRKRQSFNTPNTTPREPMMTGNNEASSWQKNEPGLSELEARQLHELP</sequence>
<keyword evidence="3 6" id="KW-1133">Transmembrane helix</keyword>
<dbReference type="GO" id="GO:0016020">
    <property type="term" value="C:membrane"/>
    <property type="evidence" value="ECO:0007669"/>
    <property type="project" value="UniProtKB-SubCell"/>
</dbReference>
<dbReference type="EMBL" id="JASWJB010000169">
    <property type="protein sequence ID" value="KAK2594410.1"/>
    <property type="molecule type" value="Genomic_DNA"/>
</dbReference>
<dbReference type="Proteomes" id="UP001251528">
    <property type="component" value="Unassembled WGS sequence"/>
</dbReference>
<feature type="transmembrane region" description="Helical" evidence="6">
    <location>
        <begin position="125"/>
        <end position="149"/>
    </location>
</feature>
<protein>
    <submittedName>
        <fullName evidence="7">Uncharacterized protein</fullName>
    </submittedName>
</protein>
<dbReference type="AlphaFoldDB" id="A0AAJ0CJW0"/>
<reference evidence="7" key="1">
    <citation type="submission" date="2023-06" db="EMBL/GenBank/DDBJ databases">
        <title>Conoideocrella luteorostrata (Hypocreales: Clavicipitaceae), a potential biocontrol fungus for elongate hemlock scale in United States Christmas tree production areas.</title>
        <authorList>
            <person name="Barrett H."/>
            <person name="Lovett B."/>
            <person name="Macias A.M."/>
            <person name="Stajich J.E."/>
            <person name="Kasson M.T."/>
        </authorList>
    </citation>
    <scope>NUCLEOTIDE SEQUENCE</scope>
    <source>
        <strain evidence="7">ARSEF 14590</strain>
    </source>
</reference>
<feature type="region of interest" description="Disordered" evidence="5">
    <location>
        <begin position="81"/>
        <end position="119"/>
    </location>
</feature>
<comment type="caution">
    <text evidence="7">The sequence shown here is derived from an EMBL/GenBank/DDBJ whole genome shotgun (WGS) entry which is preliminary data.</text>
</comment>
<feature type="compositionally biased region" description="Polar residues" evidence="5">
    <location>
        <begin position="158"/>
        <end position="181"/>
    </location>
</feature>
<organism evidence="7 8">
    <name type="scientific">Conoideocrella luteorostrata</name>
    <dbReference type="NCBI Taxonomy" id="1105319"/>
    <lineage>
        <taxon>Eukaryota</taxon>
        <taxon>Fungi</taxon>
        <taxon>Dikarya</taxon>
        <taxon>Ascomycota</taxon>
        <taxon>Pezizomycotina</taxon>
        <taxon>Sordariomycetes</taxon>
        <taxon>Hypocreomycetidae</taxon>
        <taxon>Hypocreales</taxon>
        <taxon>Clavicipitaceae</taxon>
        <taxon>Conoideocrella</taxon>
    </lineage>
</organism>
<proteinExistence type="predicted"/>
<evidence type="ECO:0000313" key="8">
    <source>
        <dbReference type="Proteomes" id="UP001251528"/>
    </source>
</evidence>
<evidence type="ECO:0000256" key="2">
    <source>
        <dbReference type="ARBA" id="ARBA00022692"/>
    </source>
</evidence>
<evidence type="ECO:0000313" key="7">
    <source>
        <dbReference type="EMBL" id="KAK2594410.1"/>
    </source>
</evidence>
<evidence type="ECO:0000256" key="5">
    <source>
        <dbReference type="SAM" id="MobiDB-lite"/>
    </source>
</evidence>